<sequence>MPLPNYNPSSLVDGFQNLQINRPIGPPTSVPNSVGLGLVSLLDNNPASLFSSTFSFISGASPMTASGLPAIVVPRPSVPPGGPRQA</sequence>
<evidence type="ECO:0000313" key="1">
    <source>
        <dbReference type="EMBL" id="KAI7985009.1"/>
    </source>
</evidence>
<gene>
    <name evidence="1" type="ORF">LOK49_LG14G01653</name>
</gene>
<reference evidence="1 2" key="1">
    <citation type="journal article" date="2022" name="Plant J.">
        <title>Chromosome-level genome of Camellia lanceoleosa provides a valuable resource for understanding genome evolution and self-incompatibility.</title>
        <authorList>
            <person name="Gong W."/>
            <person name="Xiao S."/>
            <person name="Wang L."/>
            <person name="Liao Z."/>
            <person name="Chang Y."/>
            <person name="Mo W."/>
            <person name="Hu G."/>
            <person name="Li W."/>
            <person name="Zhao G."/>
            <person name="Zhu H."/>
            <person name="Hu X."/>
            <person name="Ji K."/>
            <person name="Xiang X."/>
            <person name="Song Q."/>
            <person name="Yuan D."/>
            <person name="Jin S."/>
            <person name="Zhang L."/>
        </authorList>
    </citation>
    <scope>NUCLEOTIDE SEQUENCE [LARGE SCALE GENOMIC DNA]</scope>
    <source>
        <strain evidence="1">SQ_2022a</strain>
    </source>
</reference>
<accession>A0ACC0F9S0</accession>
<keyword evidence="2" id="KW-1185">Reference proteome</keyword>
<dbReference type="EMBL" id="CM045772">
    <property type="protein sequence ID" value="KAI7985009.1"/>
    <property type="molecule type" value="Genomic_DNA"/>
</dbReference>
<evidence type="ECO:0000313" key="2">
    <source>
        <dbReference type="Proteomes" id="UP001060215"/>
    </source>
</evidence>
<dbReference type="Proteomes" id="UP001060215">
    <property type="component" value="Chromosome 15"/>
</dbReference>
<name>A0ACC0F9S0_9ERIC</name>
<proteinExistence type="predicted"/>
<protein>
    <submittedName>
        <fullName evidence="1">Uncharacterized protein</fullName>
    </submittedName>
</protein>
<organism evidence="1 2">
    <name type="scientific">Camellia lanceoleosa</name>
    <dbReference type="NCBI Taxonomy" id="1840588"/>
    <lineage>
        <taxon>Eukaryota</taxon>
        <taxon>Viridiplantae</taxon>
        <taxon>Streptophyta</taxon>
        <taxon>Embryophyta</taxon>
        <taxon>Tracheophyta</taxon>
        <taxon>Spermatophyta</taxon>
        <taxon>Magnoliopsida</taxon>
        <taxon>eudicotyledons</taxon>
        <taxon>Gunneridae</taxon>
        <taxon>Pentapetalae</taxon>
        <taxon>asterids</taxon>
        <taxon>Ericales</taxon>
        <taxon>Theaceae</taxon>
        <taxon>Camellia</taxon>
    </lineage>
</organism>
<comment type="caution">
    <text evidence="1">The sequence shown here is derived from an EMBL/GenBank/DDBJ whole genome shotgun (WGS) entry which is preliminary data.</text>
</comment>